<evidence type="ECO:0000313" key="3">
    <source>
        <dbReference type="Proteomes" id="UP000242814"/>
    </source>
</evidence>
<feature type="non-terminal residue" evidence="2">
    <location>
        <position position="1"/>
    </location>
</feature>
<evidence type="ECO:0000256" key="1">
    <source>
        <dbReference type="SAM" id="MobiDB-lite"/>
    </source>
</evidence>
<organism evidence="2 3">
    <name type="scientific">Paracoccidioides brasiliensis</name>
    <dbReference type="NCBI Taxonomy" id="121759"/>
    <lineage>
        <taxon>Eukaryota</taxon>
        <taxon>Fungi</taxon>
        <taxon>Dikarya</taxon>
        <taxon>Ascomycota</taxon>
        <taxon>Pezizomycotina</taxon>
        <taxon>Eurotiomycetes</taxon>
        <taxon>Eurotiomycetidae</taxon>
        <taxon>Onygenales</taxon>
        <taxon>Ajellomycetaceae</taxon>
        <taxon>Paracoccidioides</taxon>
    </lineage>
</organism>
<protein>
    <submittedName>
        <fullName evidence="2">Uncharacterized protein</fullName>
    </submittedName>
</protein>
<comment type="caution">
    <text evidence="2">The sequence shown here is derived from an EMBL/GenBank/DDBJ whole genome shotgun (WGS) entry which is preliminary data.</text>
</comment>
<feature type="region of interest" description="Disordered" evidence="1">
    <location>
        <begin position="46"/>
        <end position="127"/>
    </location>
</feature>
<reference evidence="2 3" key="1">
    <citation type="submission" date="2016-06" db="EMBL/GenBank/DDBJ databases">
        <authorList>
            <person name="Kjaerup R.B."/>
            <person name="Dalgaard T.S."/>
            <person name="Juul-Madsen H.R."/>
        </authorList>
    </citation>
    <scope>NUCLEOTIDE SEQUENCE [LARGE SCALE GENOMIC DNA]</scope>
    <source>
        <strain evidence="2 3">Pb300</strain>
    </source>
</reference>
<proteinExistence type="predicted"/>
<dbReference type="EMBL" id="LZYO01000212">
    <property type="protein sequence ID" value="ODH25868.1"/>
    <property type="molecule type" value="Genomic_DNA"/>
</dbReference>
<feature type="compositionally biased region" description="Basic and acidic residues" evidence="1">
    <location>
        <begin position="10"/>
        <end position="26"/>
    </location>
</feature>
<sequence>VLIFLVDGGAKSEEQRGTARNSEEQRGACVSGQLVITLRTLTVHLVPNKGKQDTPRKITTTPPLGKIRQSPTLASWQRAAGNDHTKHPTANHPASKHSIPNSQHPQQPSHSQHTAPFSRTVTTCSYD</sequence>
<feature type="region of interest" description="Disordered" evidence="1">
    <location>
        <begin position="7"/>
        <end position="29"/>
    </location>
</feature>
<gene>
    <name evidence="2" type="ORF">ACO22_05024</name>
</gene>
<name>A0A1D2JBJ2_PARBR</name>
<dbReference type="Proteomes" id="UP000242814">
    <property type="component" value="Unassembled WGS sequence"/>
</dbReference>
<feature type="compositionally biased region" description="Low complexity" evidence="1">
    <location>
        <begin position="97"/>
        <end position="116"/>
    </location>
</feature>
<dbReference type="AlphaFoldDB" id="A0A1D2JBJ2"/>
<feature type="compositionally biased region" description="Polar residues" evidence="1">
    <location>
        <begin position="117"/>
        <end position="127"/>
    </location>
</feature>
<evidence type="ECO:0000313" key="2">
    <source>
        <dbReference type="EMBL" id="ODH25868.1"/>
    </source>
</evidence>
<accession>A0A1D2JBJ2</accession>